<dbReference type="EMBL" id="JYDW01000269">
    <property type="protein sequence ID" value="KRZ50317.1"/>
    <property type="molecule type" value="Genomic_DNA"/>
</dbReference>
<evidence type="ECO:0000313" key="2">
    <source>
        <dbReference type="EMBL" id="KRZ50317.1"/>
    </source>
</evidence>
<dbReference type="AlphaFoldDB" id="A0A0V1KSH2"/>
<protein>
    <submittedName>
        <fullName evidence="2">Uncharacterized protein</fullName>
    </submittedName>
</protein>
<feature type="region of interest" description="Disordered" evidence="1">
    <location>
        <begin position="34"/>
        <end position="65"/>
    </location>
</feature>
<sequence>MVPKNIFLDNPRRSSEQFTLDVAEALTKVNKAYPKKSHRCMSQTVNVKTSRRRVRRPESSTAARLDQVAQWPEIIKPKEPMPRL</sequence>
<gene>
    <name evidence="2" type="ORF">T02_3847</name>
</gene>
<dbReference type="OrthoDB" id="8189836at2759"/>
<comment type="caution">
    <text evidence="2">The sequence shown here is derived from an EMBL/GenBank/DDBJ whole genome shotgun (WGS) entry which is preliminary data.</text>
</comment>
<evidence type="ECO:0000256" key="1">
    <source>
        <dbReference type="SAM" id="MobiDB-lite"/>
    </source>
</evidence>
<evidence type="ECO:0000313" key="3">
    <source>
        <dbReference type="Proteomes" id="UP000054721"/>
    </source>
</evidence>
<dbReference type="Proteomes" id="UP000054721">
    <property type="component" value="Unassembled WGS sequence"/>
</dbReference>
<proteinExistence type="predicted"/>
<keyword evidence="3" id="KW-1185">Reference proteome</keyword>
<accession>A0A0V1KSH2</accession>
<reference evidence="2 3" key="1">
    <citation type="submission" date="2015-05" db="EMBL/GenBank/DDBJ databases">
        <title>Evolution of Trichinella species and genotypes.</title>
        <authorList>
            <person name="Korhonen P.K."/>
            <person name="Edoardo P."/>
            <person name="Giuseppe L.R."/>
            <person name="Gasser R.B."/>
        </authorList>
    </citation>
    <scope>NUCLEOTIDE SEQUENCE [LARGE SCALE GENOMIC DNA]</scope>
    <source>
        <strain evidence="2">ISS10</strain>
    </source>
</reference>
<organism evidence="2 3">
    <name type="scientific">Trichinella nativa</name>
    <dbReference type="NCBI Taxonomy" id="6335"/>
    <lineage>
        <taxon>Eukaryota</taxon>
        <taxon>Metazoa</taxon>
        <taxon>Ecdysozoa</taxon>
        <taxon>Nematoda</taxon>
        <taxon>Enoplea</taxon>
        <taxon>Dorylaimia</taxon>
        <taxon>Trichinellida</taxon>
        <taxon>Trichinellidae</taxon>
        <taxon>Trichinella</taxon>
    </lineage>
</organism>
<name>A0A0V1KSH2_9BILA</name>